<name>A0A8J2JQQ0_9HEXA</name>
<sequence>TDKVRVKDLKDSTDKVKALRVNTDKDKALRVSMDKVKDKALKVPTGKDKASNRVTKVPILNPQALELQNRVMANDRMTPAVNRTYSLD</sequence>
<dbReference type="Proteomes" id="UP000708208">
    <property type="component" value="Unassembled WGS sequence"/>
</dbReference>
<feature type="non-terminal residue" evidence="1">
    <location>
        <position position="1"/>
    </location>
</feature>
<dbReference type="EMBL" id="CAJVCH010121723">
    <property type="protein sequence ID" value="CAG7725422.1"/>
    <property type="molecule type" value="Genomic_DNA"/>
</dbReference>
<comment type="caution">
    <text evidence="1">The sequence shown here is derived from an EMBL/GenBank/DDBJ whole genome shotgun (WGS) entry which is preliminary data.</text>
</comment>
<protein>
    <submittedName>
        <fullName evidence="1">Uncharacterized protein</fullName>
    </submittedName>
</protein>
<dbReference type="AlphaFoldDB" id="A0A8J2JQQ0"/>
<evidence type="ECO:0000313" key="1">
    <source>
        <dbReference type="EMBL" id="CAG7725422.1"/>
    </source>
</evidence>
<proteinExistence type="predicted"/>
<reference evidence="1" key="1">
    <citation type="submission" date="2021-06" db="EMBL/GenBank/DDBJ databases">
        <authorList>
            <person name="Hodson N. C."/>
            <person name="Mongue J. A."/>
            <person name="Jaron S. K."/>
        </authorList>
    </citation>
    <scope>NUCLEOTIDE SEQUENCE</scope>
</reference>
<keyword evidence="2" id="KW-1185">Reference proteome</keyword>
<gene>
    <name evidence="1" type="ORF">AFUS01_LOCUS14379</name>
</gene>
<organism evidence="1 2">
    <name type="scientific">Allacma fusca</name>
    <dbReference type="NCBI Taxonomy" id="39272"/>
    <lineage>
        <taxon>Eukaryota</taxon>
        <taxon>Metazoa</taxon>
        <taxon>Ecdysozoa</taxon>
        <taxon>Arthropoda</taxon>
        <taxon>Hexapoda</taxon>
        <taxon>Collembola</taxon>
        <taxon>Symphypleona</taxon>
        <taxon>Sminthuridae</taxon>
        <taxon>Allacma</taxon>
    </lineage>
</organism>
<accession>A0A8J2JQQ0</accession>
<evidence type="ECO:0000313" key="2">
    <source>
        <dbReference type="Proteomes" id="UP000708208"/>
    </source>
</evidence>